<keyword evidence="3 5" id="KW-0378">Hydrolase</keyword>
<organism evidence="5 6">
    <name type="scientific">Nosocomiicoccus ampullae</name>
    <dbReference type="NCBI Taxonomy" id="489910"/>
    <lineage>
        <taxon>Bacteria</taxon>
        <taxon>Bacillati</taxon>
        <taxon>Bacillota</taxon>
        <taxon>Bacilli</taxon>
        <taxon>Bacillales</taxon>
        <taxon>Staphylococcaceae</taxon>
        <taxon>Nosocomiicoccus</taxon>
    </lineage>
</organism>
<keyword evidence="4" id="KW-0460">Magnesium</keyword>
<dbReference type="PANTHER" id="PTHR43344">
    <property type="entry name" value="PHOSPHOSERINE PHOSPHATASE"/>
    <property type="match status" value="1"/>
</dbReference>
<proteinExistence type="inferred from homology"/>
<name>A0A9Q2CYP6_9STAP</name>
<dbReference type="NCBIfam" id="TIGR01488">
    <property type="entry name" value="HAD-SF-IB"/>
    <property type="match status" value="1"/>
</dbReference>
<dbReference type="InterPro" id="IPR050582">
    <property type="entry name" value="HAD-like_SerB"/>
</dbReference>
<evidence type="ECO:0000256" key="3">
    <source>
        <dbReference type="ARBA" id="ARBA00022801"/>
    </source>
</evidence>
<dbReference type="Proteomes" id="UP000579136">
    <property type="component" value="Unassembled WGS sequence"/>
</dbReference>
<evidence type="ECO:0000313" key="6">
    <source>
        <dbReference type="Proteomes" id="UP000579136"/>
    </source>
</evidence>
<dbReference type="Gene3D" id="1.20.1440.100">
    <property type="entry name" value="SG protein - dephosphorylation function"/>
    <property type="match status" value="1"/>
</dbReference>
<dbReference type="EMBL" id="JACHHF010000002">
    <property type="protein sequence ID" value="MBB5175540.1"/>
    <property type="molecule type" value="Genomic_DNA"/>
</dbReference>
<keyword evidence="2" id="KW-0479">Metal-binding</keyword>
<dbReference type="PANTHER" id="PTHR43344:SF13">
    <property type="entry name" value="PHOSPHATASE RV3661-RELATED"/>
    <property type="match status" value="1"/>
</dbReference>
<protein>
    <submittedName>
        <fullName evidence="5">HAD superfamily hydrolase (TIGR01490 family)</fullName>
    </submittedName>
</protein>
<sequence>MKVALFDFDGTIYPYETFETLRLHMRDNPKYKKYYKHFVRRFAPAYFGHKLKLVPELQYQYKALESYIHAFKGATKEEMDEFFNIVGKSMRKELNKNVMERLQWLRDNDYYTILVSGAFHPMLEAIFKDEFCHIIGSEVNYNEKGIVSTKQPFVRVFGTRKIELIFDHLKKKEVEWEESHAYSDSATDLSMLKLVGHPVVVKPDLTLEIIADKNGWEILK</sequence>
<keyword evidence="6" id="KW-1185">Reference proteome</keyword>
<evidence type="ECO:0000256" key="4">
    <source>
        <dbReference type="ARBA" id="ARBA00022842"/>
    </source>
</evidence>
<dbReference type="InterPro" id="IPR023214">
    <property type="entry name" value="HAD_sf"/>
</dbReference>
<reference evidence="5 6" key="1">
    <citation type="submission" date="2020-08" db="EMBL/GenBank/DDBJ databases">
        <title>Genomic Encyclopedia of Type Strains, Phase IV (KMG-IV): sequencing the most valuable type-strain genomes for metagenomic binning, comparative biology and taxonomic classification.</title>
        <authorList>
            <person name="Goeker M."/>
        </authorList>
    </citation>
    <scope>NUCLEOTIDE SEQUENCE [LARGE SCALE GENOMIC DNA]</scope>
    <source>
        <strain evidence="5 6">DSM 19163</strain>
    </source>
</reference>
<dbReference type="Pfam" id="PF12710">
    <property type="entry name" value="HAD"/>
    <property type="match status" value="1"/>
</dbReference>
<evidence type="ECO:0000256" key="1">
    <source>
        <dbReference type="ARBA" id="ARBA00009184"/>
    </source>
</evidence>
<dbReference type="Gene3D" id="3.40.50.1000">
    <property type="entry name" value="HAD superfamily/HAD-like"/>
    <property type="match status" value="1"/>
</dbReference>
<dbReference type="GO" id="GO:0046872">
    <property type="term" value="F:metal ion binding"/>
    <property type="evidence" value="ECO:0007669"/>
    <property type="project" value="UniProtKB-KW"/>
</dbReference>
<dbReference type="AlphaFoldDB" id="A0A9Q2CYP6"/>
<accession>A0A9Q2CYP6</accession>
<dbReference type="RefSeq" id="WP_183672961.1">
    <property type="nucleotide sequence ID" value="NZ_CBCRYX010000001.1"/>
</dbReference>
<evidence type="ECO:0000313" key="5">
    <source>
        <dbReference type="EMBL" id="MBB5175540.1"/>
    </source>
</evidence>
<gene>
    <name evidence="5" type="ORF">HNQ45_000410</name>
</gene>
<dbReference type="SUPFAM" id="SSF56784">
    <property type="entry name" value="HAD-like"/>
    <property type="match status" value="1"/>
</dbReference>
<comment type="caution">
    <text evidence="5">The sequence shown here is derived from an EMBL/GenBank/DDBJ whole genome shotgun (WGS) entry which is preliminary data.</text>
</comment>
<comment type="similarity">
    <text evidence="1">Belongs to the HAD-like hydrolase superfamily. SerB family.</text>
</comment>
<dbReference type="InterPro" id="IPR036412">
    <property type="entry name" value="HAD-like_sf"/>
</dbReference>
<dbReference type="GO" id="GO:0016787">
    <property type="term" value="F:hydrolase activity"/>
    <property type="evidence" value="ECO:0007669"/>
    <property type="project" value="UniProtKB-KW"/>
</dbReference>
<evidence type="ECO:0000256" key="2">
    <source>
        <dbReference type="ARBA" id="ARBA00022723"/>
    </source>
</evidence>